<protein>
    <submittedName>
        <fullName evidence="4">DNA primase</fullName>
    </submittedName>
</protein>
<dbReference type="SMART" id="SM00943">
    <property type="entry name" value="Prim-Pol"/>
    <property type="match status" value="1"/>
</dbReference>
<dbReference type="SUPFAM" id="SSF56747">
    <property type="entry name" value="Prim-pol domain"/>
    <property type="match status" value="1"/>
</dbReference>
<accession>A0A3M7TKZ7</accession>
<evidence type="ECO:0000313" key="4">
    <source>
        <dbReference type="EMBL" id="RNA66207.1"/>
    </source>
</evidence>
<dbReference type="SMART" id="SM00942">
    <property type="entry name" value="PriCT_1"/>
    <property type="match status" value="1"/>
</dbReference>
<comment type="caution">
    <text evidence="4">The sequence shown here is derived from an EMBL/GenBank/DDBJ whole genome shotgun (WGS) entry which is preliminary data.</text>
</comment>
<gene>
    <name evidence="4" type="ORF">EBO34_18935</name>
</gene>
<organism evidence="4 5">
    <name type="scientific">Alteribacter keqinensis</name>
    <dbReference type="NCBI Taxonomy" id="2483800"/>
    <lineage>
        <taxon>Bacteria</taxon>
        <taxon>Bacillati</taxon>
        <taxon>Bacillota</taxon>
        <taxon>Bacilli</taxon>
        <taxon>Bacillales</taxon>
        <taxon>Bacillaceae</taxon>
        <taxon>Alteribacter</taxon>
    </lineage>
</organism>
<dbReference type="InterPro" id="IPR015330">
    <property type="entry name" value="DNA_primase/pol_bifunc_N"/>
</dbReference>
<dbReference type="Proteomes" id="UP000278746">
    <property type="component" value="Unassembled WGS sequence"/>
</dbReference>
<dbReference type="GO" id="GO:0016787">
    <property type="term" value="F:hydrolase activity"/>
    <property type="evidence" value="ECO:0007669"/>
    <property type="project" value="UniProtKB-KW"/>
</dbReference>
<name>A0A3M7TKZ7_9BACI</name>
<evidence type="ECO:0000256" key="1">
    <source>
        <dbReference type="ARBA" id="ARBA00022801"/>
    </source>
</evidence>
<evidence type="ECO:0000259" key="2">
    <source>
        <dbReference type="SMART" id="SM00942"/>
    </source>
</evidence>
<dbReference type="InterPro" id="IPR051620">
    <property type="entry name" value="ORF904-like_C"/>
</dbReference>
<dbReference type="AlphaFoldDB" id="A0A3M7TKZ7"/>
<dbReference type="InterPro" id="IPR014820">
    <property type="entry name" value="PriCT_1"/>
</dbReference>
<dbReference type="EMBL" id="RHIB01000004">
    <property type="protein sequence ID" value="RNA66207.1"/>
    <property type="molecule type" value="Genomic_DNA"/>
</dbReference>
<dbReference type="PANTHER" id="PTHR35372:SF2">
    <property type="entry name" value="SF3 HELICASE DOMAIN-CONTAINING PROTEIN"/>
    <property type="match status" value="1"/>
</dbReference>
<proteinExistence type="predicted"/>
<evidence type="ECO:0000313" key="5">
    <source>
        <dbReference type="Proteomes" id="UP000278746"/>
    </source>
</evidence>
<evidence type="ECO:0000259" key="3">
    <source>
        <dbReference type="SMART" id="SM00943"/>
    </source>
</evidence>
<dbReference type="CDD" id="cd04859">
    <property type="entry name" value="Prim_Pol"/>
    <property type="match status" value="1"/>
</dbReference>
<feature type="domain" description="DNA primase/polymerase bifunctional N-terminal" evidence="3">
    <location>
        <begin position="23"/>
        <end position="196"/>
    </location>
</feature>
<dbReference type="PANTHER" id="PTHR35372">
    <property type="entry name" value="ATP BINDING PROTEIN-RELATED"/>
    <property type="match status" value="1"/>
</dbReference>
<dbReference type="RefSeq" id="WP_122901578.1">
    <property type="nucleotide sequence ID" value="NZ_RHIB01000004.1"/>
</dbReference>
<dbReference type="OrthoDB" id="158067at2"/>
<dbReference type="Pfam" id="PF08708">
    <property type="entry name" value="PriCT_1"/>
    <property type="match status" value="1"/>
</dbReference>
<keyword evidence="1" id="KW-0378">Hydrolase</keyword>
<reference evidence="4 5" key="1">
    <citation type="submission" date="2018-10" db="EMBL/GenBank/DDBJ databases">
        <title>Bacillus Keqinensis sp. nov., a moderately halophilic bacterium isolated from a saline-alkaline lake.</title>
        <authorList>
            <person name="Wang H."/>
        </authorList>
    </citation>
    <scope>NUCLEOTIDE SEQUENCE [LARGE SCALE GENOMIC DNA]</scope>
    <source>
        <strain evidence="4 5">KQ-3</strain>
    </source>
</reference>
<feature type="domain" description="Primase C-terminal 1" evidence="2">
    <location>
        <begin position="218"/>
        <end position="282"/>
    </location>
</feature>
<dbReference type="Pfam" id="PF09250">
    <property type="entry name" value="Prim-Pol"/>
    <property type="match status" value="1"/>
</dbReference>
<sequence length="290" mass="31867">MVDYDCSSIVICSSEEEPTLRAALGYANLLNWAVFPVHSIEDGRCTCNKACTSPGKHPKTLNGVKAATAQTDKIINMFSGVTQSNIGIATGGQSGFFVLDIDSKHGGMESLAELTNSYGKMPRTVKAKTGGNGYHYLFQHQYGIRNKTNILPGIDIRGDGGYIVVPPSKHNSGKKYTWEVSGKPHQTPIAQAPGWLLDIIIEPEGKRTKRKPSSYWSDLLSGVREGQRNIAAASLSGYLFRNIDPILVPDIMHLWNEARVNPPLKAIELERVLNSVAKLEFKRRQKEGSE</sequence>
<keyword evidence="5" id="KW-1185">Reference proteome</keyword>